<comment type="caution">
    <text evidence="2">The sequence shown here is derived from an EMBL/GenBank/DDBJ whole genome shotgun (WGS) entry which is preliminary data.</text>
</comment>
<feature type="compositionally biased region" description="Low complexity" evidence="1">
    <location>
        <begin position="8"/>
        <end position="30"/>
    </location>
</feature>
<feature type="compositionally biased region" description="Pro residues" evidence="1">
    <location>
        <begin position="303"/>
        <end position="312"/>
    </location>
</feature>
<proteinExistence type="predicted"/>
<feature type="region of interest" description="Disordered" evidence="1">
    <location>
        <begin position="63"/>
        <end position="91"/>
    </location>
</feature>
<reference evidence="2 3" key="1">
    <citation type="submission" date="2016-10" db="EMBL/GenBank/DDBJ databases">
        <title>Proteomics and genomics reveal pathogen-plant mechanisms compatible with a hemibiotrophic lifestyle of Diplodia corticola.</title>
        <authorList>
            <person name="Fernandes I."/>
            <person name="De Jonge R."/>
            <person name="Van De Peer Y."/>
            <person name="Devreese B."/>
            <person name="Alves A."/>
            <person name="Esteves A.C."/>
        </authorList>
    </citation>
    <scope>NUCLEOTIDE SEQUENCE [LARGE SCALE GENOMIC DNA]</scope>
    <source>
        <strain evidence="2 3">CBS 112549</strain>
    </source>
</reference>
<gene>
    <name evidence="2" type="ORF">BKCO1_1000556</name>
</gene>
<feature type="compositionally biased region" description="Basic and acidic residues" evidence="1">
    <location>
        <begin position="71"/>
        <end position="82"/>
    </location>
</feature>
<dbReference type="Proteomes" id="UP000183809">
    <property type="component" value="Unassembled WGS sequence"/>
</dbReference>
<evidence type="ECO:0000256" key="1">
    <source>
        <dbReference type="SAM" id="MobiDB-lite"/>
    </source>
</evidence>
<name>A0A1J9RJU6_9PEZI</name>
<evidence type="ECO:0000313" key="3">
    <source>
        <dbReference type="Proteomes" id="UP000183809"/>
    </source>
</evidence>
<dbReference type="PANTHER" id="PTHR37540">
    <property type="entry name" value="TRANSCRIPTION FACTOR (ACR-2), PUTATIVE-RELATED-RELATED"/>
    <property type="match status" value="1"/>
</dbReference>
<dbReference type="OrthoDB" id="4158087at2759"/>
<dbReference type="EMBL" id="MNUE01000001">
    <property type="protein sequence ID" value="OJD40274.1"/>
    <property type="molecule type" value="Genomic_DNA"/>
</dbReference>
<accession>A0A1J9RJU6</accession>
<feature type="compositionally biased region" description="Acidic residues" evidence="1">
    <location>
        <begin position="287"/>
        <end position="298"/>
    </location>
</feature>
<dbReference type="RefSeq" id="XP_020135117.1">
    <property type="nucleotide sequence ID" value="XM_020269966.1"/>
</dbReference>
<dbReference type="AlphaFoldDB" id="A0A1J9RJU6"/>
<keyword evidence="3" id="KW-1185">Reference proteome</keyword>
<dbReference type="STRING" id="236234.A0A1J9RJU6"/>
<dbReference type="PANTHER" id="PTHR37540:SF5">
    <property type="entry name" value="TRANSCRIPTION FACTOR DOMAIN-CONTAINING PROTEIN"/>
    <property type="match status" value="1"/>
</dbReference>
<organism evidence="2 3">
    <name type="scientific">Diplodia corticola</name>
    <dbReference type="NCBI Taxonomy" id="236234"/>
    <lineage>
        <taxon>Eukaryota</taxon>
        <taxon>Fungi</taxon>
        <taxon>Dikarya</taxon>
        <taxon>Ascomycota</taxon>
        <taxon>Pezizomycotina</taxon>
        <taxon>Dothideomycetes</taxon>
        <taxon>Dothideomycetes incertae sedis</taxon>
        <taxon>Botryosphaeriales</taxon>
        <taxon>Botryosphaeriaceae</taxon>
        <taxon>Diplodia</taxon>
    </lineage>
</organism>
<feature type="region of interest" description="Disordered" evidence="1">
    <location>
        <begin position="278"/>
        <end position="312"/>
    </location>
</feature>
<evidence type="ECO:0000313" key="2">
    <source>
        <dbReference type="EMBL" id="OJD40274.1"/>
    </source>
</evidence>
<evidence type="ECO:0008006" key="4">
    <source>
        <dbReference type="Google" id="ProtNLM"/>
    </source>
</evidence>
<protein>
    <recommendedName>
        <fullName evidence="4">Tachykinin family protein</fullName>
    </recommendedName>
</protein>
<dbReference type="GeneID" id="31010225"/>
<feature type="region of interest" description="Disordered" evidence="1">
    <location>
        <begin position="1"/>
        <end position="31"/>
    </location>
</feature>
<sequence length="646" mass="69496">MALSRPDSLAFSRSARPAFAASPVSPAGVSQTPSTFLFVDAGTTQSREQRRQIRAQVMFATHEARRRRGMKGSEDPEKAQKDRHVRRTESPLQDASVMHEDPFDSLPVKAFPGMHNLIFYHFDVYPESLPFVDDPFVTRKQNTKARRSNTVWDVMSSGETSFLVLLAEMARLFNSTKPSAKWRVCQLKLRGKALQSVREGLSSSNHSDSYIAAVAGMQGGASIVGDGKTARAHLDGLRELVRLRGGIHTFSHVARRIIVWVDLYVCATHQLLPAIPPTPLAPSTIGLDDDDDDDDDDNTNNPTPSPPPSPFPPAFLALVATARARTLARLPPPPTYTSTNQPGCCVGVNGADAVPVVVDGPLTRIFHALHLVGAANSPAWVDALMAPGPTRDAVASVLDGAAHAVLVELAKGRRADNGGEDGGEDGGNWVGGDWEGDNGCGWGGGCGGIAGEEDAGGVDAAGHRWLRGVLLHAAHVYLRASLCQLPPAAPINVLFLERLWRALDARAGEGVADRREEEEEDGGCDGGGVCSDGEGLRGNLARCEGVEDGAVWALAVGWYLADRVTTAARTGSDGFRMAARAGVLLAWFEDRIADCLLVFDARGEEGTERAARAVADFPGTDEFRREWHRLLLQERFRERSESLGSE</sequence>